<keyword evidence="2" id="KW-1185">Reference proteome</keyword>
<evidence type="ECO:0000313" key="2">
    <source>
        <dbReference type="Proteomes" id="UP000244005"/>
    </source>
</evidence>
<accession>A0A2R6XKR3</accession>
<proteinExistence type="predicted"/>
<evidence type="ECO:0000313" key="1">
    <source>
        <dbReference type="EMBL" id="PTQ46656.1"/>
    </source>
</evidence>
<protein>
    <submittedName>
        <fullName evidence="1">Uncharacterized protein</fullName>
    </submittedName>
</protein>
<sequence>MSLRYSRRRAYFNDYEMECCCHHYCSRDCRTSAKTIQRTIGFLNLHRWKSDKNSGGT</sequence>
<dbReference type="EMBL" id="KZ772682">
    <property type="protein sequence ID" value="PTQ46656.1"/>
    <property type="molecule type" value="Genomic_DNA"/>
</dbReference>
<gene>
    <name evidence="1" type="ORF">MARPO_0010s0060</name>
</gene>
<organism evidence="1 2">
    <name type="scientific">Marchantia polymorpha</name>
    <name type="common">Common liverwort</name>
    <name type="synonym">Marchantia aquatica</name>
    <dbReference type="NCBI Taxonomy" id="3197"/>
    <lineage>
        <taxon>Eukaryota</taxon>
        <taxon>Viridiplantae</taxon>
        <taxon>Streptophyta</taxon>
        <taxon>Embryophyta</taxon>
        <taxon>Marchantiophyta</taxon>
        <taxon>Marchantiopsida</taxon>
        <taxon>Marchantiidae</taxon>
        <taxon>Marchantiales</taxon>
        <taxon>Marchantiaceae</taxon>
        <taxon>Marchantia</taxon>
    </lineage>
</organism>
<dbReference type="Gramene" id="Mp5g23960.1">
    <property type="protein sequence ID" value="Mp5g23960.1.cds"/>
    <property type="gene ID" value="Mp5g23960"/>
</dbReference>
<name>A0A2R6XKR3_MARPO</name>
<reference evidence="2" key="1">
    <citation type="journal article" date="2017" name="Cell">
        <title>Insights into land plant evolution garnered from the Marchantia polymorpha genome.</title>
        <authorList>
            <person name="Bowman J.L."/>
            <person name="Kohchi T."/>
            <person name="Yamato K.T."/>
            <person name="Jenkins J."/>
            <person name="Shu S."/>
            <person name="Ishizaki K."/>
            <person name="Yamaoka S."/>
            <person name="Nishihama R."/>
            <person name="Nakamura Y."/>
            <person name="Berger F."/>
            <person name="Adam C."/>
            <person name="Aki S.S."/>
            <person name="Althoff F."/>
            <person name="Araki T."/>
            <person name="Arteaga-Vazquez M.A."/>
            <person name="Balasubrmanian S."/>
            <person name="Barry K."/>
            <person name="Bauer D."/>
            <person name="Boehm C.R."/>
            <person name="Briginshaw L."/>
            <person name="Caballero-Perez J."/>
            <person name="Catarino B."/>
            <person name="Chen F."/>
            <person name="Chiyoda S."/>
            <person name="Chovatia M."/>
            <person name="Davies K.M."/>
            <person name="Delmans M."/>
            <person name="Demura T."/>
            <person name="Dierschke T."/>
            <person name="Dolan L."/>
            <person name="Dorantes-Acosta A.E."/>
            <person name="Eklund D.M."/>
            <person name="Florent S.N."/>
            <person name="Flores-Sandoval E."/>
            <person name="Fujiyama A."/>
            <person name="Fukuzawa H."/>
            <person name="Galik B."/>
            <person name="Grimanelli D."/>
            <person name="Grimwood J."/>
            <person name="Grossniklaus U."/>
            <person name="Hamada T."/>
            <person name="Haseloff J."/>
            <person name="Hetherington A.J."/>
            <person name="Higo A."/>
            <person name="Hirakawa Y."/>
            <person name="Hundley H.N."/>
            <person name="Ikeda Y."/>
            <person name="Inoue K."/>
            <person name="Inoue S.I."/>
            <person name="Ishida S."/>
            <person name="Jia Q."/>
            <person name="Kakita M."/>
            <person name="Kanazawa T."/>
            <person name="Kawai Y."/>
            <person name="Kawashima T."/>
            <person name="Kennedy M."/>
            <person name="Kinose K."/>
            <person name="Kinoshita T."/>
            <person name="Kohara Y."/>
            <person name="Koide E."/>
            <person name="Komatsu K."/>
            <person name="Kopischke S."/>
            <person name="Kubo M."/>
            <person name="Kyozuka J."/>
            <person name="Lagercrantz U."/>
            <person name="Lin S.S."/>
            <person name="Lindquist E."/>
            <person name="Lipzen A.M."/>
            <person name="Lu C.W."/>
            <person name="De Luna E."/>
            <person name="Martienssen R.A."/>
            <person name="Minamino N."/>
            <person name="Mizutani M."/>
            <person name="Mizutani M."/>
            <person name="Mochizuki N."/>
            <person name="Monte I."/>
            <person name="Mosher R."/>
            <person name="Nagasaki H."/>
            <person name="Nakagami H."/>
            <person name="Naramoto S."/>
            <person name="Nishitani K."/>
            <person name="Ohtani M."/>
            <person name="Okamoto T."/>
            <person name="Okumura M."/>
            <person name="Phillips J."/>
            <person name="Pollak B."/>
            <person name="Reinders A."/>
            <person name="Rovekamp M."/>
            <person name="Sano R."/>
            <person name="Sawa S."/>
            <person name="Schmid M.W."/>
            <person name="Shirakawa M."/>
            <person name="Solano R."/>
            <person name="Spunde A."/>
            <person name="Suetsugu N."/>
            <person name="Sugano S."/>
            <person name="Sugiyama A."/>
            <person name="Sun R."/>
            <person name="Suzuki Y."/>
            <person name="Takenaka M."/>
            <person name="Takezawa D."/>
            <person name="Tomogane H."/>
            <person name="Tsuzuki M."/>
            <person name="Ueda T."/>
            <person name="Umeda M."/>
            <person name="Ward J.M."/>
            <person name="Watanabe Y."/>
            <person name="Yazaki K."/>
            <person name="Yokoyama R."/>
            <person name="Yoshitake Y."/>
            <person name="Yotsui I."/>
            <person name="Zachgo S."/>
            <person name="Schmutz J."/>
        </authorList>
    </citation>
    <scope>NUCLEOTIDE SEQUENCE [LARGE SCALE GENOMIC DNA]</scope>
    <source>
        <strain evidence="2">Tak-1</strain>
    </source>
</reference>
<dbReference type="AlphaFoldDB" id="A0A2R6XKR3"/>
<dbReference type="Proteomes" id="UP000244005">
    <property type="component" value="Unassembled WGS sequence"/>
</dbReference>